<organism evidence="2 3">
    <name type="scientific">Paractinoplanes durhamensis</name>
    <dbReference type="NCBI Taxonomy" id="113563"/>
    <lineage>
        <taxon>Bacteria</taxon>
        <taxon>Bacillati</taxon>
        <taxon>Actinomycetota</taxon>
        <taxon>Actinomycetes</taxon>
        <taxon>Micromonosporales</taxon>
        <taxon>Micromonosporaceae</taxon>
        <taxon>Paractinoplanes</taxon>
    </lineage>
</organism>
<dbReference type="RefSeq" id="WP_239132644.1">
    <property type="nucleotide sequence ID" value="NZ_BAAATX010000006.1"/>
</dbReference>
<reference evidence="2 3" key="1">
    <citation type="submission" date="2021-01" db="EMBL/GenBank/DDBJ databases">
        <title>Whole genome shotgun sequence of Actinoplanes durhamensis NBRC 14914.</title>
        <authorList>
            <person name="Komaki H."/>
            <person name="Tamura T."/>
        </authorList>
    </citation>
    <scope>NUCLEOTIDE SEQUENCE [LARGE SCALE GENOMIC DNA]</scope>
    <source>
        <strain evidence="2 3">NBRC 14914</strain>
    </source>
</reference>
<evidence type="ECO:0000256" key="1">
    <source>
        <dbReference type="SAM" id="MobiDB-lite"/>
    </source>
</evidence>
<name>A0ABQ3Z0S2_9ACTN</name>
<gene>
    <name evidence="2" type="ORF">Adu01nite_47630</name>
</gene>
<dbReference type="EMBL" id="BOML01000038">
    <property type="protein sequence ID" value="GIE03413.1"/>
    <property type="molecule type" value="Genomic_DNA"/>
</dbReference>
<sequence length="260" mass="28591">MNASTAARNGQRVPNPPPQQGTKPSNNGHQPPAKPTATITTMIVCLPDGLSREPLTAHQLDRHFGVSGTLQPRFWSKSDLYLWQWRRLIGRSKAAKNQPVWCAGGPARLLDLTGMRQGAGMGAGIRHQLWQQAVQGTKPAQPWVHFHTRHVTEPDKYSYEQAAADFWQQPRVTAMRVHNAANIGTPLAVDELEMLQAGPLAYQHHSAMTAICGDALLTAEGRQLAPASDAFNDRVTYLEQAIRCLDTIADTDQRLIAVSL</sequence>
<evidence type="ECO:0000313" key="2">
    <source>
        <dbReference type="EMBL" id="GIE03413.1"/>
    </source>
</evidence>
<dbReference type="Proteomes" id="UP000637628">
    <property type="component" value="Unassembled WGS sequence"/>
</dbReference>
<accession>A0ABQ3Z0S2</accession>
<protein>
    <submittedName>
        <fullName evidence="2">Uncharacterized protein</fullName>
    </submittedName>
</protein>
<comment type="caution">
    <text evidence="2">The sequence shown here is derived from an EMBL/GenBank/DDBJ whole genome shotgun (WGS) entry which is preliminary data.</text>
</comment>
<evidence type="ECO:0000313" key="3">
    <source>
        <dbReference type="Proteomes" id="UP000637628"/>
    </source>
</evidence>
<feature type="region of interest" description="Disordered" evidence="1">
    <location>
        <begin position="1"/>
        <end position="35"/>
    </location>
</feature>
<feature type="compositionally biased region" description="Polar residues" evidence="1">
    <location>
        <begin position="20"/>
        <end position="29"/>
    </location>
</feature>
<keyword evidence="3" id="KW-1185">Reference proteome</keyword>
<proteinExistence type="predicted"/>